<dbReference type="AlphaFoldDB" id="A0ABD2NXA4"/>
<dbReference type="EMBL" id="JABFTP020000144">
    <property type="protein sequence ID" value="KAL3283363.1"/>
    <property type="molecule type" value="Genomic_DNA"/>
</dbReference>
<feature type="non-terminal residue" evidence="1">
    <location>
        <position position="75"/>
    </location>
</feature>
<reference evidence="1 2" key="1">
    <citation type="journal article" date="2021" name="BMC Biol.">
        <title>Horizontally acquired antibacterial genes associated with adaptive radiation of ladybird beetles.</title>
        <authorList>
            <person name="Li H.S."/>
            <person name="Tang X.F."/>
            <person name="Huang Y.H."/>
            <person name="Xu Z.Y."/>
            <person name="Chen M.L."/>
            <person name="Du X.Y."/>
            <person name="Qiu B.Y."/>
            <person name="Chen P.T."/>
            <person name="Zhang W."/>
            <person name="Slipinski A."/>
            <person name="Escalona H.E."/>
            <person name="Waterhouse R.M."/>
            <person name="Zwick A."/>
            <person name="Pang H."/>
        </authorList>
    </citation>
    <scope>NUCLEOTIDE SEQUENCE [LARGE SCALE GENOMIC DNA]</scope>
    <source>
        <strain evidence="1">SYSU2018</strain>
    </source>
</reference>
<dbReference type="Proteomes" id="UP001516400">
    <property type="component" value="Unassembled WGS sequence"/>
</dbReference>
<proteinExistence type="predicted"/>
<gene>
    <name evidence="1" type="ORF">HHI36_006511</name>
</gene>
<evidence type="ECO:0000313" key="1">
    <source>
        <dbReference type="EMBL" id="KAL3283363.1"/>
    </source>
</evidence>
<organism evidence="1 2">
    <name type="scientific">Cryptolaemus montrouzieri</name>
    <dbReference type="NCBI Taxonomy" id="559131"/>
    <lineage>
        <taxon>Eukaryota</taxon>
        <taxon>Metazoa</taxon>
        <taxon>Ecdysozoa</taxon>
        <taxon>Arthropoda</taxon>
        <taxon>Hexapoda</taxon>
        <taxon>Insecta</taxon>
        <taxon>Pterygota</taxon>
        <taxon>Neoptera</taxon>
        <taxon>Endopterygota</taxon>
        <taxon>Coleoptera</taxon>
        <taxon>Polyphaga</taxon>
        <taxon>Cucujiformia</taxon>
        <taxon>Coccinelloidea</taxon>
        <taxon>Coccinellidae</taxon>
        <taxon>Scymninae</taxon>
        <taxon>Scymnini</taxon>
        <taxon>Cryptolaemus</taxon>
    </lineage>
</organism>
<sequence>MVIQLRNVRKTRKLGGKGKFTEDLAKKLSTFNGLSIRRNMNGDTDVKKAVMATFHHMISTDDNPHHKNCPEGEVQ</sequence>
<keyword evidence="2" id="KW-1185">Reference proteome</keyword>
<comment type="caution">
    <text evidence="1">The sequence shown here is derived from an EMBL/GenBank/DDBJ whole genome shotgun (WGS) entry which is preliminary data.</text>
</comment>
<name>A0ABD2NXA4_9CUCU</name>
<protein>
    <submittedName>
        <fullName evidence="1">Uncharacterized protein</fullName>
    </submittedName>
</protein>
<accession>A0ABD2NXA4</accession>
<evidence type="ECO:0000313" key="2">
    <source>
        <dbReference type="Proteomes" id="UP001516400"/>
    </source>
</evidence>